<dbReference type="AlphaFoldDB" id="A0A0D7AKN6"/>
<dbReference type="EMBL" id="KN881644">
    <property type="protein sequence ID" value="KIY52304.1"/>
    <property type="molecule type" value="Genomic_DNA"/>
</dbReference>
<evidence type="ECO:0000313" key="2">
    <source>
        <dbReference type="Proteomes" id="UP000054144"/>
    </source>
</evidence>
<protein>
    <recommendedName>
        <fullName evidence="3">Virilizer N-terminal domain-containing protein</fullName>
    </recommendedName>
</protein>
<keyword evidence="2" id="KW-1185">Reference proteome</keyword>
<dbReference type="Proteomes" id="UP000054144">
    <property type="component" value="Unassembled WGS sequence"/>
</dbReference>
<proteinExistence type="predicted"/>
<name>A0A0D7AKN6_9AGAR</name>
<evidence type="ECO:0008006" key="3">
    <source>
        <dbReference type="Google" id="ProtNLM"/>
    </source>
</evidence>
<gene>
    <name evidence="1" type="ORF">FISHEDRAFT_28041</name>
</gene>
<reference evidence="1 2" key="1">
    <citation type="journal article" date="2015" name="Fungal Genet. Biol.">
        <title>Evolution of novel wood decay mechanisms in Agaricales revealed by the genome sequences of Fistulina hepatica and Cylindrobasidium torrendii.</title>
        <authorList>
            <person name="Floudas D."/>
            <person name="Held B.W."/>
            <person name="Riley R."/>
            <person name="Nagy L.G."/>
            <person name="Koehler G."/>
            <person name="Ransdell A.S."/>
            <person name="Younus H."/>
            <person name="Chow J."/>
            <person name="Chiniquy J."/>
            <person name="Lipzen A."/>
            <person name="Tritt A."/>
            <person name="Sun H."/>
            <person name="Haridas S."/>
            <person name="LaButti K."/>
            <person name="Ohm R.A."/>
            <person name="Kues U."/>
            <person name="Blanchette R.A."/>
            <person name="Grigoriev I.V."/>
            <person name="Minto R.E."/>
            <person name="Hibbett D.S."/>
        </authorList>
    </citation>
    <scope>NUCLEOTIDE SEQUENCE [LARGE SCALE GENOMIC DNA]</scope>
    <source>
        <strain evidence="1 2">ATCC 64428</strain>
    </source>
</reference>
<accession>A0A0D7AKN6</accession>
<organism evidence="1 2">
    <name type="scientific">Fistulina hepatica ATCC 64428</name>
    <dbReference type="NCBI Taxonomy" id="1128425"/>
    <lineage>
        <taxon>Eukaryota</taxon>
        <taxon>Fungi</taxon>
        <taxon>Dikarya</taxon>
        <taxon>Basidiomycota</taxon>
        <taxon>Agaricomycotina</taxon>
        <taxon>Agaricomycetes</taxon>
        <taxon>Agaricomycetidae</taxon>
        <taxon>Agaricales</taxon>
        <taxon>Fistulinaceae</taxon>
        <taxon>Fistulina</taxon>
    </lineage>
</organism>
<sequence>MSLLHWCTVSPQGPSQLAAIRFSTPIRVSCLRIFPSGSHPFANAQDVVATTEPDSFFLDVYFNALPIRRDSKDKQHAPNALIPTTIAYAGGQAEFTVDIGTEYTTRLMIIKGEFDYLSIAVYGEIVLESAEPLDVDFHEPLPIVHSRPLAQAVDPGNASDPSALAESLLSLLSDVDCVPLHRVVRYMLCIKPATDDWDLEGFPGCYNTSIEDEFALEKVPDYTLHLDDDISDESLTKICRQAAELLENDTKVLSRESLDMDILDDLLECAANANVARYFLESKVGEILKEIPIGDGREMLSTRLATRIEEWRALDDAMSDVHADRRAAASLVLDVGKEETSLGIWLHSMITADRIAPATSVLTPPLFTDVTSWTYDEFLCFLRAFVGVASVIAVFCWADSVAHFECLERALGILRLWQGVDGYREIVNHLFGLRQCGRRLRWIITDDKPPRRVDILAEQILAVLELDPPSVVNNDLTRIVLALVDERDIRLTALSEAEFNTMNKLALVSEDGVPAAVDEVMYHSSHPLSFRRLRTLRVSLDIIRRKLDAGAEWDVLESLWKDTEQRSHGIVLRFVELLVGIAQDLNAHFALDAAAAPPSSSSEVVEHLLLVSVELLHLICMLAPGFPLTSRALRALTVAIADVFACAGFVSSSAVLSFSRASGMVRTTCLDAISVFSSEEARTESGRIAAEIVLLALLEHSSESAGRDPEHHFVQVFNLVDHIFSCEAPMDVDDGAEPSLLCIDVLPAILKQFQAYFQQLNPGRRIQILGRVVRLDAGVTGIGQWLLCEE</sequence>
<evidence type="ECO:0000313" key="1">
    <source>
        <dbReference type="EMBL" id="KIY52304.1"/>
    </source>
</evidence>
<dbReference type="OrthoDB" id="2011702at2759"/>
<feature type="non-terminal residue" evidence="1">
    <location>
        <position position="790"/>
    </location>
</feature>